<protein>
    <submittedName>
        <fullName evidence="5">MucBP domain-containing protein</fullName>
    </submittedName>
</protein>
<dbReference type="RefSeq" id="WP_203626271.1">
    <property type="nucleotide sequence ID" value="NZ_BOLQ01000003.1"/>
</dbReference>
<evidence type="ECO:0000313" key="6">
    <source>
        <dbReference type="Proteomes" id="UP001597196"/>
    </source>
</evidence>
<evidence type="ECO:0000259" key="4">
    <source>
        <dbReference type="Pfam" id="PF06458"/>
    </source>
</evidence>
<comment type="caution">
    <text evidence="5">The sequence shown here is derived from an EMBL/GenBank/DDBJ whole genome shotgun (WGS) entry which is preliminary data.</text>
</comment>
<dbReference type="InterPro" id="IPR009459">
    <property type="entry name" value="MucBP_dom"/>
</dbReference>
<gene>
    <name evidence="5" type="ORF">ACFQ4P_03665</name>
</gene>
<feature type="region of interest" description="Disordered" evidence="2">
    <location>
        <begin position="220"/>
        <end position="241"/>
    </location>
</feature>
<evidence type="ECO:0000313" key="5">
    <source>
        <dbReference type="EMBL" id="MFD1429346.1"/>
    </source>
</evidence>
<proteinExistence type="predicted"/>
<feature type="domain" description="MucBP" evidence="4">
    <location>
        <begin position="154"/>
        <end position="215"/>
    </location>
</feature>
<reference evidence="6" key="1">
    <citation type="journal article" date="2019" name="Int. J. Syst. Evol. Microbiol.">
        <title>The Global Catalogue of Microorganisms (GCM) 10K type strain sequencing project: providing services to taxonomists for standard genome sequencing and annotation.</title>
        <authorList>
            <consortium name="The Broad Institute Genomics Platform"/>
            <consortium name="The Broad Institute Genome Sequencing Center for Infectious Disease"/>
            <person name="Wu L."/>
            <person name="Ma J."/>
        </authorList>
    </citation>
    <scope>NUCLEOTIDE SEQUENCE [LARGE SCALE GENOMIC DNA]</scope>
    <source>
        <strain evidence="6">CCM 8980</strain>
    </source>
</reference>
<keyword evidence="3" id="KW-0472">Membrane</keyword>
<sequence length="290" mass="30854">MTYVYRQDPVVGAAVTVSYVDQNGQPLTEPLTLTGNLGDPFTTDAKTFAGYTLTASPKNATGVFSDEPQSVTYIYRQDPVQAGTVTVVYVDENDQPLRASTSLNGNVGEAFMTHPEVIPGYILTTTPANATGVFTTAPQTVRYVYAPVPAKIGTVTVRYVDENNQPLTDSVNLQGAIGTSFQAPRRSFAGYTLTKVIGSEKSVFGATPLEVVYVYSRQETATGGNHQKTTSTPPSGTPAITISPKAAAPTRDQVLPKTGERASALMPLGLFILGALSIALLPVTRSKRER</sequence>
<feature type="compositionally biased region" description="Polar residues" evidence="2">
    <location>
        <begin position="220"/>
        <end position="240"/>
    </location>
</feature>
<dbReference type="Pfam" id="PF06458">
    <property type="entry name" value="MucBP"/>
    <property type="match status" value="3"/>
</dbReference>
<dbReference type="Proteomes" id="UP001597196">
    <property type="component" value="Unassembled WGS sequence"/>
</dbReference>
<name>A0ABW4CIH5_9LACO</name>
<evidence type="ECO:0000256" key="3">
    <source>
        <dbReference type="SAM" id="Phobius"/>
    </source>
</evidence>
<feature type="domain" description="MucBP" evidence="4">
    <location>
        <begin position="15"/>
        <end position="76"/>
    </location>
</feature>
<dbReference type="EMBL" id="JBHTOC010000004">
    <property type="protein sequence ID" value="MFD1429346.1"/>
    <property type="molecule type" value="Genomic_DNA"/>
</dbReference>
<evidence type="ECO:0000256" key="1">
    <source>
        <dbReference type="ARBA" id="ARBA00022737"/>
    </source>
</evidence>
<organism evidence="5 6">
    <name type="scientific">Lacticaseibacillus mingshuiensis</name>
    <dbReference type="NCBI Taxonomy" id="2799574"/>
    <lineage>
        <taxon>Bacteria</taxon>
        <taxon>Bacillati</taxon>
        <taxon>Bacillota</taxon>
        <taxon>Bacilli</taxon>
        <taxon>Lactobacillales</taxon>
        <taxon>Lactobacillaceae</taxon>
        <taxon>Lacticaseibacillus</taxon>
    </lineage>
</organism>
<evidence type="ECO:0000256" key="2">
    <source>
        <dbReference type="SAM" id="MobiDB-lite"/>
    </source>
</evidence>
<keyword evidence="1" id="KW-0677">Repeat</keyword>
<keyword evidence="3" id="KW-1133">Transmembrane helix</keyword>
<dbReference type="Gene3D" id="3.10.20.320">
    <property type="entry name" value="Putative peptidoglycan bound protein (lpxtg motif)"/>
    <property type="match status" value="3"/>
</dbReference>
<feature type="domain" description="MucBP" evidence="4">
    <location>
        <begin position="84"/>
        <end position="145"/>
    </location>
</feature>
<accession>A0ABW4CIH5</accession>
<feature type="transmembrane region" description="Helical" evidence="3">
    <location>
        <begin position="264"/>
        <end position="283"/>
    </location>
</feature>
<keyword evidence="6" id="KW-1185">Reference proteome</keyword>
<keyword evidence="3" id="KW-0812">Transmembrane</keyword>